<dbReference type="EMBL" id="KV424003">
    <property type="protein sequence ID" value="KZT54955.1"/>
    <property type="molecule type" value="Genomic_DNA"/>
</dbReference>
<reference evidence="4 5" key="1">
    <citation type="journal article" date="2016" name="Mol. Biol. Evol.">
        <title>Comparative Genomics of Early-Diverging Mushroom-Forming Fungi Provides Insights into the Origins of Lignocellulose Decay Capabilities.</title>
        <authorList>
            <person name="Nagy L.G."/>
            <person name="Riley R."/>
            <person name="Tritt A."/>
            <person name="Adam C."/>
            <person name="Daum C."/>
            <person name="Floudas D."/>
            <person name="Sun H."/>
            <person name="Yadav J.S."/>
            <person name="Pangilinan J."/>
            <person name="Larsson K.H."/>
            <person name="Matsuura K."/>
            <person name="Barry K."/>
            <person name="Labutti K."/>
            <person name="Kuo R."/>
            <person name="Ohm R.A."/>
            <person name="Bhattacharya S.S."/>
            <person name="Shirouzu T."/>
            <person name="Yoshinaga Y."/>
            <person name="Martin F.M."/>
            <person name="Grigoriev I.V."/>
            <person name="Hibbett D.S."/>
        </authorList>
    </citation>
    <scope>NUCLEOTIDE SEQUENCE [LARGE SCALE GENOMIC DNA]</scope>
    <source>
        <strain evidence="4 5">HHB12733</strain>
    </source>
</reference>
<organism evidence="4 5">
    <name type="scientific">Calocera cornea HHB12733</name>
    <dbReference type="NCBI Taxonomy" id="1353952"/>
    <lineage>
        <taxon>Eukaryota</taxon>
        <taxon>Fungi</taxon>
        <taxon>Dikarya</taxon>
        <taxon>Basidiomycota</taxon>
        <taxon>Agaricomycotina</taxon>
        <taxon>Dacrymycetes</taxon>
        <taxon>Dacrymycetales</taxon>
        <taxon>Dacrymycetaceae</taxon>
        <taxon>Calocera</taxon>
    </lineage>
</organism>
<evidence type="ECO:0000256" key="3">
    <source>
        <dbReference type="SAM" id="SignalP"/>
    </source>
</evidence>
<name>A0A165EIT3_9BASI</name>
<evidence type="ECO:0008006" key="6">
    <source>
        <dbReference type="Google" id="ProtNLM"/>
    </source>
</evidence>
<feature type="transmembrane region" description="Helical" evidence="2">
    <location>
        <begin position="290"/>
        <end position="312"/>
    </location>
</feature>
<sequence>MALVVLSALSAVLLAPAASAWSFTLPSTPVQCQTLPITITGGTSPYTFTFLQFPSTDGTVSIPSIGSNASSWGVGRSYSTTLDLPNPIGANDSVTESGYMIFPAGSRLVVVGSDAGGFGSGGTSGVLVVGGSGTGGCLQASLANETAALQAYQYFPTSVSQCELQSAWYSIAIPYQFGRITVDTVVPLGSSYRTFGGNATGNASLADWYRNVNWQVDVTAGTEVAFVLGTEVGGPVLVSQLMTVQAGNFTCEAMGAISTSIALPTGTANSVAASPTGPVSNLSAIHTGSIAGGVVGGVCGALLLAALALFAVRQWNRSTRRQRQQAIGLAAWRHSGPEKFEKASWGRGYRDEPLEGDGDGERES</sequence>
<feature type="region of interest" description="Disordered" evidence="1">
    <location>
        <begin position="338"/>
        <end position="364"/>
    </location>
</feature>
<keyword evidence="3" id="KW-0732">Signal</keyword>
<feature type="signal peptide" evidence="3">
    <location>
        <begin position="1"/>
        <end position="20"/>
    </location>
</feature>
<evidence type="ECO:0000256" key="1">
    <source>
        <dbReference type="SAM" id="MobiDB-lite"/>
    </source>
</evidence>
<evidence type="ECO:0000256" key="2">
    <source>
        <dbReference type="SAM" id="Phobius"/>
    </source>
</evidence>
<keyword evidence="2" id="KW-1133">Transmembrane helix</keyword>
<dbReference type="InParanoid" id="A0A165EIT3"/>
<gene>
    <name evidence="4" type="ORF">CALCODRAFT_499139</name>
</gene>
<proteinExistence type="predicted"/>
<dbReference type="Proteomes" id="UP000076842">
    <property type="component" value="Unassembled WGS sequence"/>
</dbReference>
<evidence type="ECO:0000313" key="5">
    <source>
        <dbReference type="Proteomes" id="UP000076842"/>
    </source>
</evidence>
<dbReference type="OrthoDB" id="3267813at2759"/>
<keyword evidence="5" id="KW-1185">Reference proteome</keyword>
<keyword evidence="2" id="KW-0812">Transmembrane</keyword>
<keyword evidence="2" id="KW-0472">Membrane</keyword>
<dbReference type="STRING" id="1353952.A0A165EIT3"/>
<evidence type="ECO:0000313" key="4">
    <source>
        <dbReference type="EMBL" id="KZT54955.1"/>
    </source>
</evidence>
<feature type="chain" id="PRO_5007857175" description="Peptidase A1 domain-containing protein" evidence="3">
    <location>
        <begin position="21"/>
        <end position="364"/>
    </location>
</feature>
<protein>
    <recommendedName>
        <fullName evidence="6">Peptidase A1 domain-containing protein</fullName>
    </recommendedName>
</protein>
<accession>A0A165EIT3</accession>
<dbReference type="AlphaFoldDB" id="A0A165EIT3"/>